<evidence type="ECO:0000256" key="3">
    <source>
        <dbReference type="ARBA" id="ARBA00023172"/>
    </source>
</evidence>
<dbReference type="GO" id="GO:0000724">
    <property type="term" value="P:double-strand break repair via homologous recombination"/>
    <property type="evidence" value="ECO:0007669"/>
    <property type="project" value="TreeGrafter"/>
</dbReference>
<keyword evidence="5" id="KW-0175">Coiled coil</keyword>
<dbReference type="PANTHER" id="PTHR12132">
    <property type="entry name" value="DNA REPAIR AND RECOMBINATION PROTEIN RAD52, RAD59"/>
    <property type="match status" value="1"/>
</dbReference>
<dbReference type="GO" id="GO:0005634">
    <property type="term" value="C:nucleus"/>
    <property type="evidence" value="ECO:0007669"/>
    <property type="project" value="TreeGrafter"/>
</dbReference>
<evidence type="ECO:0000256" key="2">
    <source>
        <dbReference type="ARBA" id="ARBA00022763"/>
    </source>
</evidence>
<dbReference type="EMBL" id="BRXW01000660">
    <property type="protein sequence ID" value="GMH72853.1"/>
    <property type="molecule type" value="Genomic_DNA"/>
</dbReference>
<dbReference type="GO" id="GO:0006312">
    <property type="term" value="P:mitotic recombination"/>
    <property type="evidence" value="ECO:0007669"/>
    <property type="project" value="TreeGrafter"/>
</dbReference>
<evidence type="ECO:0000313" key="8">
    <source>
        <dbReference type="Proteomes" id="UP001165122"/>
    </source>
</evidence>
<comment type="caution">
    <text evidence="7">The sequence shown here is derived from an EMBL/GenBank/DDBJ whole genome shotgun (WGS) entry which is preliminary data.</text>
</comment>
<name>A0A9W7EDX2_9STRA</name>
<dbReference type="InterPro" id="IPR007232">
    <property type="entry name" value="Rad52_Rad59_Rad22"/>
</dbReference>
<sequence length="330" mass="35537">MQSQVSPSGGDNNGIVMNMVMMLIQNQQAEIRELKESVHSIVNKQQQTSTLDSIWSANDRIRIKANLDTNPLKSEIQLKPAFKGGKPSEYLSGATVIDHMNQVFGFNGWNTEYFQEDKNIIGRPDENGGNFRVSVTVNCKVVLIDGSFHVDTGTGIGQMGDLHQAMDTAKKSAYTDSMKRACRKFGKYLGLALYVSGSARSTAYSNQAERDQVVEAKAQQGRDILAVSEQQQNAMDTARPSSSGGLGGVGMGGNENRSRRVRTLANVKSESDAFPNADPNPTPISALQNPSTVPQAPASGIKRTGPPSNPYGQGGVSNPYGHQASKKGRT</sequence>
<feature type="compositionally biased region" description="Polar residues" evidence="6">
    <location>
        <begin position="283"/>
        <end position="294"/>
    </location>
</feature>
<evidence type="ECO:0000256" key="6">
    <source>
        <dbReference type="SAM" id="MobiDB-lite"/>
    </source>
</evidence>
<keyword evidence="3" id="KW-0233">DNA recombination</keyword>
<keyword evidence="8" id="KW-1185">Reference proteome</keyword>
<gene>
    <name evidence="7" type="ORF">TrLO_g7023</name>
</gene>
<evidence type="ECO:0000256" key="4">
    <source>
        <dbReference type="ARBA" id="ARBA00023204"/>
    </source>
</evidence>
<dbReference type="InterPro" id="IPR041247">
    <property type="entry name" value="Rad52_fam"/>
</dbReference>
<dbReference type="PANTHER" id="PTHR12132:SF1">
    <property type="entry name" value="DNA REPAIR PROTEIN RAD52 HOMOLOG"/>
    <property type="match status" value="1"/>
</dbReference>
<organism evidence="7 8">
    <name type="scientific">Triparma laevis f. longispina</name>
    <dbReference type="NCBI Taxonomy" id="1714387"/>
    <lineage>
        <taxon>Eukaryota</taxon>
        <taxon>Sar</taxon>
        <taxon>Stramenopiles</taxon>
        <taxon>Ochrophyta</taxon>
        <taxon>Bolidophyceae</taxon>
        <taxon>Parmales</taxon>
        <taxon>Triparmaceae</taxon>
        <taxon>Triparma</taxon>
    </lineage>
</organism>
<dbReference type="Proteomes" id="UP001165122">
    <property type="component" value="Unassembled WGS sequence"/>
</dbReference>
<feature type="compositionally biased region" description="Gly residues" evidence="6">
    <location>
        <begin position="244"/>
        <end position="253"/>
    </location>
</feature>
<dbReference type="GO" id="GO:0045002">
    <property type="term" value="P:double-strand break repair via single-strand annealing"/>
    <property type="evidence" value="ECO:0007669"/>
    <property type="project" value="TreeGrafter"/>
</dbReference>
<feature type="coiled-coil region" evidence="5">
    <location>
        <begin position="17"/>
        <end position="44"/>
    </location>
</feature>
<evidence type="ECO:0000256" key="1">
    <source>
        <dbReference type="ARBA" id="ARBA00006638"/>
    </source>
</evidence>
<comment type="similarity">
    <text evidence="1">Belongs to the RAD52 family.</text>
</comment>
<evidence type="ECO:0000256" key="5">
    <source>
        <dbReference type="SAM" id="Coils"/>
    </source>
</evidence>
<reference evidence="8" key="1">
    <citation type="journal article" date="2023" name="Commun. Biol.">
        <title>Genome analysis of Parmales, the sister group of diatoms, reveals the evolutionary specialization of diatoms from phago-mixotrophs to photoautotrophs.</title>
        <authorList>
            <person name="Ban H."/>
            <person name="Sato S."/>
            <person name="Yoshikawa S."/>
            <person name="Yamada K."/>
            <person name="Nakamura Y."/>
            <person name="Ichinomiya M."/>
            <person name="Sato N."/>
            <person name="Blanc-Mathieu R."/>
            <person name="Endo H."/>
            <person name="Kuwata A."/>
            <person name="Ogata H."/>
        </authorList>
    </citation>
    <scope>NUCLEOTIDE SEQUENCE [LARGE SCALE GENOMIC DNA]</scope>
    <source>
        <strain evidence="8">NIES 3700</strain>
    </source>
</reference>
<dbReference type="AlphaFoldDB" id="A0A9W7EDX2"/>
<dbReference type="OrthoDB" id="206565at2759"/>
<keyword evidence="4" id="KW-0234">DNA repair</keyword>
<dbReference type="Pfam" id="PF04098">
    <property type="entry name" value="Rad52_Rad22"/>
    <property type="match status" value="1"/>
</dbReference>
<evidence type="ECO:0000313" key="7">
    <source>
        <dbReference type="EMBL" id="GMH72853.1"/>
    </source>
</evidence>
<accession>A0A9W7EDX2</accession>
<keyword evidence="2" id="KW-0227">DNA damage</keyword>
<protein>
    <submittedName>
        <fullName evidence="7">Uncharacterized protein</fullName>
    </submittedName>
</protein>
<proteinExistence type="inferred from homology"/>
<dbReference type="SUPFAM" id="SSF54768">
    <property type="entry name" value="dsRNA-binding domain-like"/>
    <property type="match status" value="1"/>
</dbReference>
<dbReference type="Gene3D" id="3.30.390.80">
    <property type="entry name" value="DNA repair protein Rad52/59/22"/>
    <property type="match status" value="1"/>
</dbReference>
<feature type="region of interest" description="Disordered" evidence="6">
    <location>
        <begin position="230"/>
        <end position="330"/>
    </location>
</feature>
<dbReference type="InterPro" id="IPR042525">
    <property type="entry name" value="Rad52_Rad59_Rad22_sf"/>
</dbReference>